<keyword evidence="3" id="KW-0472">Membrane</keyword>
<evidence type="ECO:0008006" key="6">
    <source>
        <dbReference type="Google" id="ProtNLM"/>
    </source>
</evidence>
<gene>
    <name evidence="4" type="ORF">OFY17_07685</name>
</gene>
<feature type="region of interest" description="Disordered" evidence="2">
    <location>
        <begin position="1"/>
        <end position="47"/>
    </location>
</feature>
<feature type="transmembrane region" description="Helical" evidence="3">
    <location>
        <begin position="54"/>
        <end position="75"/>
    </location>
</feature>
<keyword evidence="1" id="KW-0175">Coiled coil</keyword>
<accession>A0ABT2YSA1</accession>
<keyword evidence="5" id="KW-1185">Reference proteome</keyword>
<protein>
    <recommendedName>
        <fullName evidence="6">Chromosome partition protein Smc</fullName>
    </recommendedName>
</protein>
<evidence type="ECO:0000313" key="4">
    <source>
        <dbReference type="EMBL" id="MCV2402763.1"/>
    </source>
</evidence>
<feature type="coiled-coil region" evidence="1">
    <location>
        <begin position="230"/>
        <end position="264"/>
    </location>
</feature>
<evidence type="ECO:0000256" key="3">
    <source>
        <dbReference type="SAM" id="Phobius"/>
    </source>
</evidence>
<evidence type="ECO:0000256" key="1">
    <source>
        <dbReference type="SAM" id="Coils"/>
    </source>
</evidence>
<evidence type="ECO:0000256" key="2">
    <source>
        <dbReference type="SAM" id="MobiDB-lite"/>
    </source>
</evidence>
<organism evidence="4 5">
    <name type="scientific">Marinomonas sargassi</name>
    <dbReference type="NCBI Taxonomy" id="2984494"/>
    <lineage>
        <taxon>Bacteria</taxon>
        <taxon>Pseudomonadati</taxon>
        <taxon>Pseudomonadota</taxon>
        <taxon>Gammaproteobacteria</taxon>
        <taxon>Oceanospirillales</taxon>
        <taxon>Oceanospirillaceae</taxon>
        <taxon>Marinomonas</taxon>
    </lineage>
</organism>
<sequence>MRKDDDVEIPSLTLDQDEVSERRPNKAAPQPRATPSPSRPAHAPPVAHKKTSLAGIYILLLLILGASGGAGYWLWDQNQQLRNELYGAKSEIQNLDHQLLAADVSANKQGQTIEETLKIHDSEIRKLWGVAYDRNRKAIAENNEVLESINKKLATLSDNVSTQGKRIAIQAEAFNEVEANYNKILPTVSAIDQKVQGTEIVLGEQAKTLASMDEKLTAQTGLVEVQSIDAARLQSALDNIKGELTALESKLASVESNVAKEETAVLPAEMANIQQTLSNHEDAIQSNDTFRTQVNAEIIRLRKQINQFILEQQLNAE</sequence>
<proteinExistence type="predicted"/>
<keyword evidence="3" id="KW-0812">Transmembrane</keyword>
<evidence type="ECO:0000313" key="5">
    <source>
        <dbReference type="Proteomes" id="UP001209713"/>
    </source>
</evidence>
<dbReference type="Proteomes" id="UP001209713">
    <property type="component" value="Unassembled WGS sequence"/>
</dbReference>
<comment type="caution">
    <text evidence="4">The sequence shown here is derived from an EMBL/GenBank/DDBJ whole genome shotgun (WGS) entry which is preliminary data.</text>
</comment>
<name>A0ABT2YSA1_9GAMM</name>
<dbReference type="RefSeq" id="WP_263530145.1">
    <property type="nucleotide sequence ID" value="NZ_JAOVZB010000003.1"/>
</dbReference>
<reference evidence="4 5" key="1">
    <citation type="submission" date="2022-10" db="EMBL/GenBank/DDBJ databases">
        <title>Marinomonas transparenta sp. nov. and Marinomonas sargassi sp. nov., isolated from marine alga (Sargassum natans (L.) Gaillon).</title>
        <authorList>
            <person name="Wang Y."/>
        </authorList>
    </citation>
    <scope>NUCLEOTIDE SEQUENCE [LARGE SCALE GENOMIC DNA]</scope>
    <source>
        <strain evidence="4 5">C2222</strain>
    </source>
</reference>
<dbReference type="Gene3D" id="1.20.5.340">
    <property type="match status" value="1"/>
</dbReference>
<keyword evidence="3" id="KW-1133">Transmembrane helix</keyword>
<dbReference type="EMBL" id="JAOVZB010000003">
    <property type="protein sequence ID" value="MCV2402763.1"/>
    <property type="molecule type" value="Genomic_DNA"/>
</dbReference>